<accession>A0ABM1TNQ7</accession>
<dbReference type="PROSITE" id="PS51450">
    <property type="entry name" value="LRR"/>
    <property type="match status" value="2"/>
</dbReference>
<reference evidence="2" key="1">
    <citation type="submission" date="2025-08" db="UniProtKB">
        <authorList>
            <consortium name="RefSeq"/>
        </authorList>
    </citation>
    <scope>IDENTIFICATION</scope>
    <source>
        <tissue evidence="2">Muscle</tissue>
    </source>
</reference>
<dbReference type="Gene3D" id="3.80.10.10">
    <property type="entry name" value="Ribonuclease Inhibitor"/>
    <property type="match status" value="1"/>
</dbReference>
<keyword evidence="1" id="KW-1185">Reference proteome</keyword>
<evidence type="ECO:0000313" key="2">
    <source>
        <dbReference type="RefSeq" id="XP_022257513.1"/>
    </source>
</evidence>
<organism evidence="1 2">
    <name type="scientific">Limulus polyphemus</name>
    <name type="common">Atlantic horseshoe crab</name>
    <dbReference type="NCBI Taxonomy" id="6850"/>
    <lineage>
        <taxon>Eukaryota</taxon>
        <taxon>Metazoa</taxon>
        <taxon>Ecdysozoa</taxon>
        <taxon>Arthropoda</taxon>
        <taxon>Chelicerata</taxon>
        <taxon>Merostomata</taxon>
        <taxon>Xiphosura</taxon>
        <taxon>Limulidae</taxon>
        <taxon>Limulus</taxon>
    </lineage>
</organism>
<gene>
    <name evidence="2" type="primary">LOC111089390</name>
</gene>
<dbReference type="InterPro" id="IPR032675">
    <property type="entry name" value="LRR_dom_sf"/>
</dbReference>
<sequence>MAPVFRHCPCFWSETYDIQVLEYSHCSLNDVPSEVFAYERTLEELFLDANQIKDLPRPLFHCHGLKRLVLNDNEIQSIPPAIASLINLESLDISKNAILEIPDNIKGCKCLHIFEASVNPLGK</sequence>
<protein>
    <submittedName>
        <fullName evidence="2">Leucine-rich repeat-containing protein 7-like</fullName>
    </submittedName>
</protein>
<name>A0ABM1TNQ7_LIMPO</name>
<dbReference type="Pfam" id="PF13855">
    <property type="entry name" value="LRR_8"/>
    <property type="match status" value="1"/>
</dbReference>
<dbReference type="Proteomes" id="UP000694941">
    <property type="component" value="Unplaced"/>
</dbReference>
<dbReference type="GeneID" id="111089390"/>
<proteinExistence type="predicted"/>
<dbReference type="InterPro" id="IPR050614">
    <property type="entry name" value="Synaptic_Scaffolding_LAP-MAGUK"/>
</dbReference>
<dbReference type="SUPFAM" id="SSF52075">
    <property type="entry name" value="Outer arm dynein light chain 1"/>
    <property type="match status" value="1"/>
</dbReference>
<dbReference type="RefSeq" id="XP_022257513.1">
    <property type="nucleotide sequence ID" value="XM_022401805.1"/>
</dbReference>
<dbReference type="InterPro" id="IPR001611">
    <property type="entry name" value="Leu-rich_rpt"/>
</dbReference>
<dbReference type="PANTHER" id="PTHR23119">
    <property type="entry name" value="DISCS LARGE"/>
    <property type="match status" value="1"/>
</dbReference>
<dbReference type="PANTHER" id="PTHR23119:SF50">
    <property type="entry name" value="PDZ DOMAIN-CONTAINING PROTEIN"/>
    <property type="match status" value="1"/>
</dbReference>
<evidence type="ECO:0000313" key="1">
    <source>
        <dbReference type="Proteomes" id="UP000694941"/>
    </source>
</evidence>